<evidence type="ECO:0008006" key="3">
    <source>
        <dbReference type="Google" id="ProtNLM"/>
    </source>
</evidence>
<dbReference type="Proteomes" id="UP000614601">
    <property type="component" value="Unassembled WGS sequence"/>
</dbReference>
<dbReference type="OrthoDB" id="10328858at2759"/>
<organism evidence="1 2">
    <name type="scientific">Bursaphelenchus okinawaensis</name>
    <dbReference type="NCBI Taxonomy" id="465554"/>
    <lineage>
        <taxon>Eukaryota</taxon>
        <taxon>Metazoa</taxon>
        <taxon>Ecdysozoa</taxon>
        <taxon>Nematoda</taxon>
        <taxon>Chromadorea</taxon>
        <taxon>Rhabditida</taxon>
        <taxon>Tylenchina</taxon>
        <taxon>Tylenchomorpha</taxon>
        <taxon>Aphelenchoidea</taxon>
        <taxon>Aphelenchoididae</taxon>
        <taxon>Bursaphelenchus</taxon>
    </lineage>
</organism>
<sequence>MFEVPEWVWRMIGWKFFARCLSCRRDLPNDNSSLSSLSVSSSSTSLNTAVDESFIRIKLLTECNGQLCLRIQNDHPVNWLAGRLGAKSKRIKFYPNVFILPPDRSSTFHVTVSTHPYQVDEEKVKAGTLSRFISKAKFSSKVILVYFWLGMEPPDRNPETCWRQPFLVPLEDREHIVFKLPLLE</sequence>
<reference evidence="1" key="1">
    <citation type="submission" date="2020-09" db="EMBL/GenBank/DDBJ databases">
        <authorList>
            <person name="Kikuchi T."/>
        </authorList>
    </citation>
    <scope>NUCLEOTIDE SEQUENCE</scope>
    <source>
        <strain evidence="1">SH1</strain>
    </source>
</reference>
<dbReference type="AlphaFoldDB" id="A0A811L7F1"/>
<proteinExistence type="predicted"/>
<dbReference type="EMBL" id="CAJFCW020000005">
    <property type="protein sequence ID" value="CAG9118331.1"/>
    <property type="molecule type" value="Genomic_DNA"/>
</dbReference>
<protein>
    <recommendedName>
        <fullName evidence="3">Major sperm protein</fullName>
    </recommendedName>
</protein>
<comment type="caution">
    <text evidence="1">The sequence shown here is derived from an EMBL/GenBank/DDBJ whole genome shotgun (WGS) entry which is preliminary data.</text>
</comment>
<dbReference type="EMBL" id="CAJFDH010000005">
    <property type="protein sequence ID" value="CAD5223621.1"/>
    <property type="molecule type" value="Genomic_DNA"/>
</dbReference>
<dbReference type="Proteomes" id="UP000783686">
    <property type="component" value="Unassembled WGS sequence"/>
</dbReference>
<evidence type="ECO:0000313" key="1">
    <source>
        <dbReference type="EMBL" id="CAD5223621.1"/>
    </source>
</evidence>
<name>A0A811L7F1_9BILA</name>
<accession>A0A811L7F1</accession>
<keyword evidence="2" id="KW-1185">Reference proteome</keyword>
<gene>
    <name evidence="1" type="ORF">BOKJ2_LOCUS10391</name>
</gene>
<evidence type="ECO:0000313" key="2">
    <source>
        <dbReference type="Proteomes" id="UP000614601"/>
    </source>
</evidence>